<evidence type="ECO:0000313" key="2">
    <source>
        <dbReference type="Proteomes" id="UP000792457"/>
    </source>
</evidence>
<dbReference type="PANTHER" id="PTHR47326:SF1">
    <property type="entry name" value="HTH PSQ-TYPE DOMAIN-CONTAINING PROTEIN"/>
    <property type="match status" value="1"/>
</dbReference>
<dbReference type="GO" id="GO:0003676">
    <property type="term" value="F:nucleic acid binding"/>
    <property type="evidence" value="ECO:0007669"/>
    <property type="project" value="InterPro"/>
</dbReference>
<dbReference type="AlphaFoldDB" id="A0A8K0PC24"/>
<accession>A0A8K0PC24</accession>
<dbReference type="InterPro" id="IPR036397">
    <property type="entry name" value="RNaseH_sf"/>
</dbReference>
<dbReference type="Proteomes" id="UP000792457">
    <property type="component" value="Unassembled WGS sequence"/>
</dbReference>
<proteinExistence type="predicted"/>
<dbReference type="PANTHER" id="PTHR47326">
    <property type="entry name" value="TRANSPOSABLE ELEMENT TC3 TRANSPOSASE-LIKE PROTEIN"/>
    <property type="match status" value="1"/>
</dbReference>
<dbReference type="EMBL" id="KZ309620">
    <property type="protein sequence ID" value="KAG8239388.1"/>
    <property type="molecule type" value="Genomic_DNA"/>
</dbReference>
<name>A0A8K0PC24_LADFU</name>
<dbReference type="Gene3D" id="3.30.420.10">
    <property type="entry name" value="Ribonuclease H-like superfamily/Ribonuclease H"/>
    <property type="match status" value="1"/>
</dbReference>
<reference evidence="1" key="2">
    <citation type="submission" date="2017-10" db="EMBL/GenBank/DDBJ databases">
        <title>Ladona fulva Genome sequencing and assembly.</title>
        <authorList>
            <person name="Murali S."/>
            <person name="Richards S."/>
            <person name="Bandaranaike D."/>
            <person name="Bellair M."/>
            <person name="Blankenburg K."/>
            <person name="Chao H."/>
            <person name="Dinh H."/>
            <person name="Doddapaneni H."/>
            <person name="Dugan-Rocha S."/>
            <person name="Elkadiri S."/>
            <person name="Gnanaolivu R."/>
            <person name="Hernandez B."/>
            <person name="Skinner E."/>
            <person name="Javaid M."/>
            <person name="Lee S."/>
            <person name="Li M."/>
            <person name="Ming W."/>
            <person name="Munidasa M."/>
            <person name="Muniz J."/>
            <person name="Nguyen L."/>
            <person name="Hughes D."/>
            <person name="Osuji N."/>
            <person name="Pu L.-L."/>
            <person name="Puazo M."/>
            <person name="Qu C."/>
            <person name="Quiroz J."/>
            <person name="Raj R."/>
            <person name="Weissenberger G."/>
            <person name="Xin Y."/>
            <person name="Zou X."/>
            <person name="Han Y."/>
            <person name="Worley K."/>
            <person name="Muzny D."/>
            <person name="Gibbs R."/>
        </authorList>
    </citation>
    <scope>NUCLEOTIDE SEQUENCE</scope>
    <source>
        <strain evidence="1">Sampled in the wild</strain>
    </source>
</reference>
<gene>
    <name evidence="1" type="ORF">J437_LFUL015662</name>
</gene>
<reference evidence="1" key="1">
    <citation type="submission" date="2013-04" db="EMBL/GenBank/DDBJ databases">
        <authorList>
            <person name="Qu J."/>
            <person name="Murali S.C."/>
            <person name="Bandaranaike D."/>
            <person name="Bellair M."/>
            <person name="Blankenburg K."/>
            <person name="Chao H."/>
            <person name="Dinh H."/>
            <person name="Doddapaneni H."/>
            <person name="Downs B."/>
            <person name="Dugan-Rocha S."/>
            <person name="Elkadiri S."/>
            <person name="Gnanaolivu R.D."/>
            <person name="Hernandez B."/>
            <person name="Javaid M."/>
            <person name="Jayaseelan J.C."/>
            <person name="Lee S."/>
            <person name="Li M."/>
            <person name="Ming W."/>
            <person name="Munidasa M."/>
            <person name="Muniz J."/>
            <person name="Nguyen L."/>
            <person name="Ongeri F."/>
            <person name="Osuji N."/>
            <person name="Pu L.-L."/>
            <person name="Puazo M."/>
            <person name="Qu C."/>
            <person name="Quiroz J."/>
            <person name="Raj R."/>
            <person name="Weissenberger G."/>
            <person name="Xin Y."/>
            <person name="Zou X."/>
            <person name="Han Y."/>
            <person name="Richards S."/>
            <person name="Worley K."/>
            <person name="Muzny D."/>
            <person name="Gibbs R."/>
        </authorList>
    </citation>
    <scope>NUCLEOTIDE SEQUENCE</scope>
    <source>
        <strain evidence="1">Sampled in the wild</strain>
    </source>
</reference>
<protein>
    <submittedName>
        <fullName evidence="1">Uncharacterized protein</fullName>
    </submittedName>
</protein>
<dbReference type="OrthoDB" id="10024802at2759"/>
<organism evidence="1 2">
    <name type="scientific">Ladona fulva</name>
    <name type="common">Scarce chaser dragonfly</name>
    <name type="synonym">Libellula fulva</name>
    <dbReference type="NCBI Taxonomy" id="123851"/>
    <lineage>
        <taxon>Eukaryota</taxon>
        <taxon>Metazoa</taxon>
        <taxon>Ecdysozoa</taxon>
        <taxon>Arthropoda</taxon>
        <taxon>Hexapoda</taxon>
        <taxon>Insecta</taxon>
        <taxon>Pterygota</taxon>
        <taxon>Palaeoptera</taxon>
        <taxon>Odonata</taxon>
        <taxon>Epiprocta</taxon>
        <taxon>Anisoptera</taxon>
        <taxon>Libelluloidea</taxon>
        <taxon>Libellulidae</taxon>
        <taxon>Ladona</taxon>
    </lineage>
</organism>
<keyword evidence="2" id="KW-1185">Reference proteome</keyword>
<sequence>MHRQLPQQGLHPSSLPLASTAAHKHSEWVSVSGHVGAVCIPSDTRLATQHHLSTAPLHWSSVVCKFLDTKFPNRWIGSGGPIAWPPRSPDMTPLDFFLWGFIKEHVYATKVDNIPMLRCHITDAIVTVTEDMLQRTWQEIEYRLDILGATNGSHVEVY</sequence>
<comment type="caution">
    <text evidence="1">The sequence shown here is derived from an EMBL/GenBank/DDBJ whole genome shotgun (WGS) entry which is preliminary data.</text>
</comment>
<evidence type="ECO:0000313" key="1">
    <source>
        <dbReference type="EMBL" id="KAG8239388.1"/>
    </source>
</evidence>